<reference evidence="4" key="1">
    <citation type="journal article" date="2021" name="Nat. Commun.">
        <title>Genetic determinants of endophytism in the Arabidopsis root mycobiome.</title>
        <authorList>
            <person name="Mesny F."/>
            <person name="Miyauchi S."/>
            <person name="Thiergart T."/>
            <person name="Pickel B."/>
            <person name="Atanasova L."/>
            <person name="Karlsson M."/>
            <person name="Huettel B."/>
            <person name="Barry K.W."/>
            <person name="Haridas S."/>
            <person name="Chen C."/>
            <person name="Bauer D."/>
            <person name="Andreopoulos W."/>
            <person name="Pangilinan J."/>
            <person name="LaButti K."/>
            <person name="Riley R."/>
            <person name="Lipzen A."/>
            <person name="Clum A."/>
            <person name="Drula E."/>
            <person name="Henrissat B."/>
            <person name="Kohler A."/>
            <person name="Grigoriev I.V."/>
            <person name="Martin F.M."/>
            <person name="Hacquard S."/>
        </authorList>
    </citation>
    <scope>NUCLEOTIDE SEQUENCE</scope>
    <source>
        <strain evidence="4">MPI-CAGE-CH-0230</strain>
    </source>
</reference>
<dbReference type="PANTHER" id="PTHR10622">
    <property type="entry name" value="HET DOMAIN-CONTAINING PROTEIN"/>
    <property type="match status" value="1"/>
</dbReference>
<feature type="domain" description="DUF8212" evidence="3">
    <location>
        <begin position="229"/>
        <end position="255"/>
    </location>
</feature>
<evidence type="ECO:0000313" key="5">
    <source>
        <dbReference type="Proteomes" id="UP000756346"/>
    </source>
</evidence>
<proteinExistence type="predicted"/>
<evidence type="ECO:0000256" key="1">
    <source>
        <dbReference type="SAM" id="MobiDB-lite"/>
    </source>
</evidence>
<dbReference type="RefSeq" id="XP_046006258.1">
    <property type="nucleotide sequence ID" value="XM_046159551.1"/>
</dbReference>
<dbReference type="EMBL" id="JAGTJQ010000011">
    <property type="protein sequence ID" value="KAH7017991.1"/>
    <property type="molecule type" value="Genomic_DNA"/>
</dbReference>
<dbReference type="InterPro" id="IPR010730">
    <property type="entry name" value="HET"/>
</dbReference>
<dbReference type="InterPro" id="IPR058525">
    <property type="entry name" value="DUF8212"/>
</dbReference>
<dbReference type="OrthoDB" id="194358at2759"/>
<dbReference type="GeneID" id="70189097"/>
<organism evidence="4 5">
    <name type="scientific">Microdochium trichocladiopsis</name>
    <dbReference type="NCBI Taxonomy" id="1682393"/>
    <lineage>
        <taxon>Eukaryota</taxon>
        <taxon>Fungi</taxon>
        <taxon>Dikarya</taxon>
        <taxon>Ascomycota</taxon>
        <taxon>Pezizomycotina</taxon>
        <taxon>Sordariomycetes</taxon>
        <taxon>Xylariomycetidae</taxon>
        <taxon>Xylariales</taxon>
        <taxon>Microdochiaceae</taxon>
        <taxon>Microdochium</taxon>
    </lineage>
</organism>
<dbReference type="Pfam" id="PF26640">
    <property type="entry name" value="DUF8212"/>
    <property type="match status" value="1"/>
</dbReference>
<protein>
    <submittedName>
        <fullName evidence="4">Heterokaryon incompatibility protein-domain-containing protein</fullName>
    </submittedName>
</protein>
<feature type="compositionally biased region" description="Low complexity" evidence="1">
    <location>
        <begin position="575"/>
        <end position="589"/>
    </location>
</feature>
<evidence type="ECO:0000259" key="3">
    <source>
        <dbReference type="Pfam" id="PF26640"/>
    </source>
</evidence>
<dbReference type="Proteomes" id="UP000756346">
    <property type="component" value="Unassembled WGS sequence"/>
</dbReference>
<name>A0A9P8XVB0_9PEZI</name>
<feature type="region of interest" description="Disordered" evidence="1">
    <location>
        <begin position="575"/>
        <end position="596"/>
    </location>
</feature>
<accession>A0A9P8XVB0</accession>
<keyword evidence="5" id="KW-1185">Reference proteome</keyword>
<dbReference type="AlphaFoldDB" id="A0A9P8XVB0"/>
<gene>
    <name evidence="4" type="ORF">B0I36DRAFT_368047</name>
</gene>
<dbReference type="PANTHER" id="PTHR10622:SF10">
    <property type="entry name" value="HET DOMAIN-CONTAINING PROTEIN"/>
    <property type="match status" value="1"/>
</dbReference>
<dbReference type="Pfam" id="PF06985">
    <property type="entry name" value="HET"/>
    <property type="match status" value="1"/>
</dbReference>
<feature type="domain" description="Heterokaryon incompatibility" evidence="2">
    <location>
        <begin position="21"/>
        <end position="107"/>
    </location>
</feature>
<sequence length="647" mass="72563">MRLLHTSRHRLEDKAPGSTKYAILSHVWDKRELLYSDLVNPDKKESWKTKKHASKVLQACALARADGYEYIWIDNCCIDKSSSAELSEAINSMYSWYSLADVCYAYLFGVLTELGLSKSKWFERGWTLQELIAPKTVKFYGKTWNFLGTRGFLAARISKITQIPGTLLTDRYRHMEEMAALHILHTTSIAKRMSWAKSRETTREEDLAYCLMGIFGVNMPLLYGEGGQRAFMRLQEEIMRRSGDQSILVHTWPSLLSPGPRHFKGDVSISHQYRKSAISFSDGDLALDVLLCTCTSAGRVAGQAANFLAILNCSLDEDDHLGRPALVVQRIDKQSERFKVVEYADGKRLLVVRRNGTLISYSSRTIDNQNSIDNWDLTHAISTRIVIEMPDDHPLPDHSSMGSMVVRFRPSDHVQRRYTVVSTAPKADGDFLISSNSSVHERDSRYLFDDHNKSEWLGVMLLTINEAARARTGGVDGPYYILVWGRRYKATAPGSASAEHHGKHSGTPWCKILRPPELQNQVDSEIVYAPTPSVPSASGTSSNGARLPFNIVQELQALPFAPNHVLWHESRFSTVSDDTSSPVSSQSQQRQRRQMGSLLRGMQRLCHDAETSSVASVGAHSELIAGIEPVTFLGNTVYDLHLDVSNP</sequence>
<evidence type="ECO:0000313" key="4">
    <source>
        <dbReference type="EMBL" id="KAH7017991.1"/>
    </source>
</evidence>
<evidence type="ECO:0000259" key="2">
    <source>
        <dbReference type="Pfam" id="PF06985"/>
    </source>
</evidence>
<comment type="caution">
    <text evidence="4">The sequence shown here is derived from an EMBL/GenBank/DDBJ whole genome shotgun (WGS) entry which is preliminary data.</text>
</comment>